<evidence type="ECO:0000256" key="1">
    <source>
        <dbReference type="ARBA" id="ARBA00004613"/>
    </source>
</evidence>
<sequence length="63" mass="6644">MNNYSAINELELKSVKGGKITHYANGVSCSTKTGTCSVNWNQAASGIGKIIVNGWAQHGPLSH</sequence>
<comment type="subcellular location">
    <subcellularLocation>
        <location evidence="1">Secreted</location>
    </subcellularLocation>
</comment>
<dbReference type="InterPro" id="IPR002633">
    <property type="entry name" value="Bacteriocin_IIa"/>
</dbReference>
<evidence type="ECO:0000256" key="3">
    <source>
        <dbReference type="ARBA" id="ARBA00022525"/>
    </source>
</evidence>
<dbReference type="AlphaFoldDB" id="U6BY79"/>
<dbReference type="GO" id="GO:0042742">
    <property type="term" value="P:defense response to bacterium"/>
    <property type="evidence" value="ECO:0007669"/>
    <property type="project" value="UniProtKB-KW"/>
</dbReference>
<keyword evidence="4" id="KW-0929">Antimicrobial</keyword>
<comment type="similarity">
    <text evidence="2">Belongs to the bacteriocin class IIA/YGNGV family.</text>
</comment>
<keyword evidence="5" id="KW-0044">Antibiotic</keyword>
<dbReference type="GO" id="GO:0031640">
    <property type="term" value="P:killing of cells of another organism"/>
    <property type="evidence" value="ECO:0007669"/>
    <property type="project" value="UniProtKB-KW"/>
</dbReference>
<evidence type="ECO:0000313" key="7">
    <source>
        <dbReference type="EMBL" id="BAN57370.1"/>
    </source>
</evidence>
<evidence type="ECO:0000256" key="6">
    <source>
        <dbReference type="ARBA" id="ARBA00023048"/>
    </source>
</evidence>
<proteinExistence type="inferred from homology"/>
<name>U6BY79_LATSK</name>
<reference evidence="7" key="1">
    <citation type="journal article" date="2013" name="J. Appl. Microbiol.">
        <title>Identification and characterization of novel multiple bacteriocins produced by Lactobacillus sakei D98.</title>
        <authorList>
            <person name="Sawa N."/>
            <person name="Koga S."/>
            <person name="Okamura K."/>
            <person name="Ishibashi N."/>
            <person name="Zendo T."/>
            <person name="Sonomoto K."/>
        </authorList>
    </citation>
    <scope>NUCLEOTIDE SEQUENCE</scope>
    <source>
        <strain evidence="7">D98</strain>
    </source>
</reference>
<dbReference type="Pfam" id="PF01721">
    <property type="entry name" value="Bacteriocin_II"/>
    <property type="match status" value="1"/>
</dbReference>
<evidence type="ECO:0000256" key="4">
    <source>
        <dbReference type="ARBA" id="ARBA00022529"/>
    </source>
</evidence>
<keyword evidence="6" id="KW-0078">Bacteriocin</keyword>
<organism evidence="7">
    <name type="scientific">Latilactobacillus sakei</name>
    <name type="common">Lactobacillus sakei</name>
    <dbReference type="NCBI Taxonomy" id="1599"/>
    <lineage>
        <taxon>Bacteria</taxon>
        <taxon>Bacillati</taxon>
        <taxon>Bacillota</taxon>
        <taxon>Bacilli</taxon>
        <taxon>Lactobacillales</taxon>
        <taxon>Lactobacillaceae</taxon>
        <taxon>Latilactobacillus</taxon>
    </lineage>
</organism>
<dbReference type="InterPro" id="IPR023388">
    <property type="entry name" value="Bacteriocin_IIa_dom_sf"/>
</dbReference>
<dbReference type="Gene3D" id="1.20.5.130">
    <property type="match status" value="1"/>
</dbReference>
<dbReference type="GO" id="GO:0005576">
    <property type="term" value="C:extracellular region"/>
    <property type="evidence" value="ECO:0007669"/>
    <property type="project" value="UniProtKB-SubCell"/>
</dbReference>
<dbReference type="EMBL" id="AB771454">
    <property type="protein sequence ID" value="BAN57370.1"/>
    <property type="molecule type" value="Genomic_DNA"/>
</dbReference>
<accession>U6BY79</accession>
<evidence type="ECO:0000256" key="5">
    <source>
        <dbReference type="ARBA" id="ARBA00023022"/>
    </source>
</evidence>
<evidence type="ECO:0000256" key="2">
    <source>
        <dbReference type="ARBA" id="ARBA00007999"/>
    </source>
</evidence>
<protein>
    <submittedName>
        <fullName evidence="7">Sakacin D98b</fullName>
    </submittedName>
</protein>
<keyword evidence="3" id="KW-0964">Secreted</keyword>